<keyword evidence="1" id="KW-0175">Coiled coil</keyword>
<evidence type="ECO:0000256" key="1">
    <source>
        <dbReference type="SAM" id="Coils"/>
    </source>
</evidence>
<evidence type="ECO:0000259" key="3">
    <source>
        <dbReference type="Pfam" id="PF12325"/>
    </source>
</evidence>
<dbReference type="Proteomes" id="UP000218231">
    <property type="component" value="Unassembled WGS sequence"/>
</dbReference>
<proteinExistence type="predicted"/>
<organism evidence="4 5">
    <name type="scientific">Diploscapter pachys</name>
    <dbReference type="NCBI Taxonomy" id="2018661"/>
    <lineage>
        <taxon>Eukaryota</taxon>
        <taxon>Metazoa</taxon>
        <taxon>Ecdysozoa</taxon>
        <taxon>Nematoda</taxon>
        <taxon>Chromadorea</taxon>
        <taxon>Rhabditida</taxon>
        <taxon>Rhabditina</taxon>
        <taxon>Rhabditomorpha</taxon>
        <taxon>Rhabditoidea</taxon>
        <taxon>Rhabditidae</taxon>
        <taxon>Diploscapter</taxon>
    </lineage>
</organism>
<evidence type="ECO:0000313" key="4">
    <source>
        <dbReference type="EMBL" id="PAV65934.1"/>
    </source>
</evidence>
<dbReference type="STRING" id="2018661.A0A2A2JW79"/>
<dbReference type="EMBL" id="LIAE01010181">
    <property type="protein sequence ID" value="PAV65934.1"/>
    <property type="molecule type" value="Genomic_DNA"/>
</dbReference>
<dbReference type="AlphaFoldDB" id="A0A2A2JW79"/>
<reference evidence="4 5" key="1">
    <citation type="journal article" date="2017" name="Curr. Biol.">
        <title>Genome architecture and evolution of a unichromosomal asexual nematode.</title>
        <authorList>
            <person name="Fradin H."/>
            <person name="Zegar C."/>
            <person name="Gutwein M."/>
            <person name="Lucas J."/>
            <person name="Kovtun M."/>
            <person name="Corcoran D."/>
            <person name="Baugh L.R."/>
            <person name="Kiontke K."/>
            <person name="Gunsalus K."/>
            <person name="Fitch D.H."/>
            <person name="Piano F."/>
        </authorList>
    </citation>
    <scope>NUCLEOTIDE SEQUENCE [LARGE SCALE GENOMIC DNA]</scope>
    <source>
        <strain evidence="4">PF1309</strain>
    </source>
</reference>
<evidence type="ECO:0000313" key="5">
    <source>
        <dbReference type="Proteomes" id="UP000218231"/>
    </source>
</evidence>
<dbReference type="OrthoDB" id="74178at2759"/>
<feature type="coiled-coil region" evidence="1">
    <location>
        <begin position="126"/>
        <end position="188"/>
    </location>
</feature>
<sequence length="211" mass="24059">MQAEQEQIRKNLRNQSEENASLQSEVSMLKKKLKEAATTVVLPQFPSLPAQIPTSTSSGNISSFEEQNPIIIRKQDDIPPETSPVDFIGSSLASFPNYDGRVNPLQVELESVVGQYQTSLRRIVLLESEMGKIAELQKENGNLKTKLQENVRNYDELLELDGERLERIEELQQDVLDLRELLRNQMLVFAEAQTRKMQTENESISIQDDEQ</sequence>
<dbReference type="Pfam" id="PF12325">
    <property type="entry name" value="TMF_TATA_bd"/>
    <property type="match status" value="1"/>
</dbReference>
<name>A0A2A2JW79_9BILA</name>
<evidence type="ECO:0000256" key="2">
    <source>
        <dbReference type="SAM" id="MobiDB-lite"/>
    </source>
</evidence>
<dbReference type="InterPro" id="IPR022091">
    <property type="entry name" value="TMF_TATA-bd"/>
</dbReference>
<protein>
    <recommendedName>
        <fullName evidence="3">TATA element modulatory factor 1 TATA binding domain-containing protein</fullName>
    </recommendedName>
</protein>
<feature type="compositionally biased region" description="Polar residues" evidence="2">
    <location>
        <begin position="13"/>
        <end position="25"/>
    </location>
</feature>
<accession>A0A2A2JW79</accession>
<feature type="region of interest" description="Disordered" evidence="2">
    <location>
        <begin position="1"/>
        <end position="25"/>
    </location>
</feature>
<keyword evidence="5" id="KW-1185">Reference proteome</keyword>
<feature type="domain" description="TATA element modulatory factor 1 TATA binding" evidence="3">
    <location>
        <begin position="101"/>
        <end position="185"/>
    </location>
</feature>
<comment type="caution">
    <text evidence="4">The sequence shown here is derived from an EMBL/GenBank/DDBJ whole genome shotgun (WGS) entry which is preliminary data.</text>
</comment>
<gene>
    <name evidence="4" type="ORF">WR25_08794</name>
</gene>